<feature type="region of interest" description="Disordered" evidence="1">
    <location>
        <begin position="66"/>
        <end position="87"/>
    </location>
</feature>
<accession>A0ABR7SWC9</accession>
<proteinExistence type="predicted"/>
<evidence type="ECO:0000256" key="1">
    <source>
        <dbReference type="SAM" id="MobiDB-lite"/>
    </source>
</evidence>
<name>A0ABR7SWC9_9ACTN</name>
<keyword evidence="3" id="KW-1185">Reference proteome</keyword>
<dbReference type="Proteomes" id="UP000642284">
    <property type="component" value="Unassembled WGS sequence"/>
</dbReference>
<comment type="caution">
    <text evidence="2">The sequence shown here is derived from an EMBL/GenBank/DDBJ whole genome shotgun (WGS) entry which is preliminary data.</text>
</comment>
<evidence type="ECO:0000313" key="2">
    <source>
        <dbReference type="EMBL" id="MBC9719703.1"/>
    </source>
</evidence>
<protein>
    <submittedName>
        <fullName evidence="2">Uncharacterized protein</fullName>
    </submittedName>
</protein>
<organism evidence="2 3">
    <name type="scientific">Streptomyces polyasparticus</name>
    <dbReference type="NCBI Taxonomy" id="2767826"/>
    <lineage>
        <taxon>Bacteria</taxon>
        <taxon>Bacillati</taxon>
        <taxon>Actinomycetota</taxon>
        <taxon>Actinomycetes</taxon>
        <taxon>Kitasatosporales</taxon>
        <taxon>Streptomycetaceae</taxon>
        <taxon>Streptomyces</taxon>
    </lineage>
</organism>
<feature type="region of interest" description="Disordered" evidence="1">
    <location>
        <begin position="106"/>
        <end position="127"/>
    </location>
</feature>
<sequence>MPLERVGQSGGGAVGQDIDGPAGLDVDENSAIDVTALVREVVDAEHPGASLDHRFRQGSNEIEQGVRADRAPRHPCEASPSAAGQSEANRLKRLALQHAATAIAEGETVDSLSEGPAQTPWAVAPET</sequence>
<reference evidence="2 3" key="1">
    <citation type="submission" date="2020-08" db="EMBL/GenBank/DDBJ databases">
        <title>Genemic of Streptomyces polyaspartic.</title>
        <authorList>
            <person name="Liu W."/>
        </authorList>
    </citation>
    <scope>NUCLEOTIDE SEQUENCE [LARGE SCALE GENOMIC DNA]</scope>
    <source>
        <strain evidence="2 3">TRM66268-LWL</strain>
    </source>
</reference>
<dbReference type="RefSeq" id="WP_187820099.1">
    <property type="nucleotide sequence ID" value="NZ_JACTVJ010000066.1"/>
</dbReference>
<feature type="region of interest" description="Disordered" evidence="1">
    <location>
        <begin position="1"/>
        <end position="26"/>
    </location>
</feature>
<evidence type="ECO:0000313" key="3">
    <source>
        <dbReference type="Proteomes" id="UP000642284"/>
    </source>
</evidence>
<feature type="compositionally biased region" description="Basic and acidic residues" evidence="1">
    <location>
        <begin position="66"/>
        <end position="76"/>
    </location>
</feature>
<gene>
    <name evidence="2" type="ORF">H9Y04_45330</name>
</gene>
<dbReference type="EMBL" id="JACTVJ010000066">
    <property type="protein sequence ID" value="MBC9719703.1"/>
    <property type="molecule type" value="Genomic_DNA"/>
</dbReference>